<dbReference type="Pfam" id="PF00847">
    <property type="entry name" value="AP2"/>
    <property type="match status" value="1"/>
</dbReference>
<sequence>MGKLDNSEFESEMNYNSFGNYNIDNSYKLDDSYLETGYKLDKNNIEIMDDYENYKMDNTVQKYDERDRYKMKNILSAYKVEQVDDIDGFENDPINKHGIEDEDTNYEFVNSNSSTNTGFNSATPPNIQMIKYKLDRQNKVISDNNVDNGFENSADNRDFMNFYQPYQFYGNFHNGLMNQIPNFPITPNNYNSLTMSIDRLSNSSINNINLEPMVRENSTIDNESIEDMDQSNQMPIISDMNLNKGIHDSINGRVSNAIDINDNEADIRPPLNRSDPIYTSISGLKWKSKSKKWVVRWDNPITNRRVYKYFSGNRYGFLGAHKRAKFYLEFLNASVGKINSTTPGNPFCRRTEGPPKGKTNKSLIRKYYSNNFIQYPEYINNNFVMNGNHSQQSNYVSNNGDNGDVSNIDGGSNNSNMEYFNYFYNSQDKANNVEAGSSMDNPWYITQNFNNF</sequence>
<dbReference type="Proteomes" id="UP000244803">
    <property type="component" value="Chromosome 4"/>
</dbReference>
<evidence type="ECO:0000259" key="6">
    <source>
        <dbReference type="Pfam" id="PF00847"/>
    </source>
</evidence>
<keyword evidence="2" id="KW-0805">Transcription regulation</keyword>
<accession>A0A976M7A4</accession>
<keyword evidence="4" id="KW-0804">Transcription</keyword>
<dbReference type="Gene3D" id="1.20.5.2050">
    <property type="match status" value="1"/>
</dbReference>
<reference evidence="7" key="1">
    <citation type="submission" date="2022-07" db="EMBL/GenBank/DDBJ databases">
        <title>Evaluation of T. orientalis genome assembly methods using nanopore sequencing and analysis of variation between genomes.</title>
        <authorList>
            <person name="Yam J."/>
            <person name="Micallef M.L."/>
            <person name="Liu M."/>
            <person name="Djordjevic S.P."/>
            <person name="Bogema D.R."/>
            <person name="Jenkins C."/>
        </authorList>
    </citation>
    <scope>NUCLEOTIDE SEQUENCE</scope>
    <source>
        <strain evidence="7">Fish Creek</strain>
    </source>
</reference>
<dbReference type="InterPro" id="IPR001471">
    <property type="entry name" value="AP2/ERF_dom"/>
</dbReference>
<gene>
    <name evidence="7" type="ORF">MACJ_003065</name>
</gene>
<dbReference type="GO" id="GO:0003677">
    <property type="term" value="F:DNA binding"/>
    <property type="evidence" value="ECO:0007669"/>
    <property type="project" value="UniProtKB-KW"/>
</dbReference>
<evidence type="ECO:0000313" key="8">
    <source>
        <dbReference type="Proteomes" id="UP000244803"/>
    </source>
</evidence>
<comment type="subcellular location">
    <subcellularLocation>
        <location evidence="1">Nucleus</location>
    </subcellularLocation>
</comment>
<protein>
    <recommendedName>
        <fullName evidence="6">AP2/ERF domain-containing protein</fullName>
    </recommendedName>
</protein>
<evidence type="ECO:0000313" key="7">
    <source>
        <dbReference type="EMBL" id="UKJ89811.2"/>
    </source>
</evidence>
<dbReference type="GO" id="GO:0003700">
    <property type="term" value="F:DNA-binding transcription factor activity"/>
    <property type="evidence" value="ECO:0007669"/>
    <property type="project" value="InterPro"/>
</dbReference>
<name>A0A976M7A4_THEOR</name>
<organism evidence="7 8">
    <name type="scientific">Theileria orientalis</name>
    <dbReference type="NCBI Taxonomy" id="68886"/>
    <lineage>
        <taxon>Eukaryota</taxon>
        <taxon>Sar</taxon>
        <taxon>Alveolata</taxon>
        <taxon>Apicomplexa</taxon>
        <taxon>Aconoidasida</taxon>
        <taxon>Piroplasmida</taxon>
        <taxon>Theileriidae</taxon>
        <taxon>Theileria</taxon>
    </lineage>
</organism>
<evidence type="ECO:0000256" key="1">
    <source>
        <dbReference type="ARBA" id="ARBA00004123"/>
    </source>
</evidence>
<keyword evidence="3" id="KW-0238">DNA-binding</keyword>
<dbReference type="AlphaFoldDB" id="A0A976M7A4"/>
<evidence type="ECO:0000256" key="3">
    <source>
        <dbReference type="ARBA" id="ARBA00023125"/>
    </source>
</evidence>
<feature type="domain" description="AP2/ERF" evidence="6">
    <location>
        <begin position="280"/>
        <end position="332"/>
    </location>
</feature>
<dbReference type="OrthoDB" id="364627at2759"/>
<evidence type="ECO:0000256" key="4">
    <source>
        <dbReference type="ARBA" id="ARBA00023163"/>
    </source>
</evidence>
<keyword evidence="5" id="KW-0539">Nucleus</keyword>
<proteinExistence type="predicted"/>
<dbReference type="EMBL" id="CP056067">
    <property type="protein sequence ID" value="UKJ89811.2"/>
    <property type="molecule type" value="Genomic_DNA"/>
</dbReference>
<evidence type="ECO:0000256" key="2">
    <source>
        <dbReference type="ARBA" id="ARBA00023015"/>
    </source>
</evidence>
<evidence type="ECO:0000256" key="5">
    <source>
        <dbReference type="ARBA" id="ARBA00023242"/>
    </source>
</evidence>
<dbReference type="GO" id="GO:0005634">
    <property type="term" value="C:nucleus"/>
    <property type="evidence" value="ECO:0007669"/>
    <property type="project" value="UniProtKB-SubCell"/>
</dbReference>